<dbReference type="Pfam" id="PF23960">
    <property type="entry name" value="DUF7289"/>
    <property type="match status" value="1"/>
</dbReference>
<dbReference type="AlphaFoldDB" id="S6D475"/>
<evidence type="ECO:0000313" key="2">
    <source>
        <dbReference type="EMBL" id="CCQ34870.1"/>
    </source>
</evidence>
<accession>S6D475</accession>
<proteinExistence type="predicted"/>
<keyword evidence="1" id="KW-0472">Membrane</keyword>
<keyword evidence="1" id="KW-0812">Transmembrane</keyword>
<dbReference type="InterPro" id="IPR055713">
    <property type="entry name" value="DUF7289"/>
</dbReference>
<reference evidence="2 3" key="1">
    <citation type="journal article" date="2014" name="Environ. Microbiol.">
        <title>Halorhabdus tiamatea: proteogenomics and glycosidase activity measurements identify the first cultivated euryarchaeon from a deep-sea anoxic brine lake as potential polysaccharide degrader.</title>
        <authorList>
            <person name="Werner J."/>
            <person name="Ferrer M."/>
            <person name="Michel G."/>
            <person name="Mann A.J."/>
            <person name="Huang S."/>
            <person name="Juarez S."/>
            <person name="Ciordia S."/>
            <person name="Albar J.P."/>
            <person name="Alcaide M."/>
            <person name="La Cono V."/>
            <person name="Yakimov M.M."/>
            <person name="Antunes A."/>
            <person name="Taborda M."/>
            <person name="Da Costa M.S."/>
            <person name="Amann R.I."/>
            <person name="Gloeckner F.O."/>
            <person name="Golyshina O.V."/>
            <person name="Golyshin P.N."/>
            <person name="Teeling H."/>
        </authorList>
    </citation>
    <scope>NUCLEOTIDE SEQUENCE [LARGE SCALE GENOMIC DNA]</scope>
    <source>
        <strain evidence="3">SARL4B</strain>
    </source>
</reference>
<dbReference type="KEGG" id="hti:HTIA_2768"/>
<organism evidence="2 3">
    <name type="scientific">Halorhabdus tiamatea SARL4B</name>
    <dbReference type="NCBI Taxonomy" id="1033806"/>
    <lineage>
        <taxon>Archaea</taxon>
        <taxon>Methanobacteriati</taxon>
        <taxon>Methanobacteriota</taxon>
        <taxon>Stenosarchaea group</taxon>
        <taxon>Halobacteria</taxon>
        <taxon>Halobacteriales</taxon>
        <taxon>Haloarculaceae</taxon>
        <taxon>Halorhabdus</taxon>
    </lineage>
</organism>
<evidence type="ECO:0000313" key="3">
    <source>
        <dbReference type="Proteomes" id="UP000015381"/>
    </source>
</evidence>
<keyword evidence="3" id="KW-1185">Reference proteome</keyword>
<feature type="transmembrane region" description="Helical" evidence="1">
    <location>
        <begin position="26"/>
        <end position="52"/>
    </location>
</feature>
<evidence type="ECO:0000256" key="1">
    <source>
        <dbReference type="SAM" id="Phobius"/>
    </source>
</evidence>
<protein>
    <submittedName>
        <fullName evidence="2">Uncharacterized protein</fullName>
    </submittedName>
</protein>
<dbReference type="Proteomes" id="UP000015381">
    <property type="component" value="Chromosome I"/>
</dbReference>
<keyword evidence="1" id="KW-1133">Transmembrane helix</keyword>
<dbReference type="HOGENOM" id="CLU_084673_0_0_2"/>
<sequence length="291" mass="32191">MLLMKQYLPTTVVAGKPLDERALSDVVAFTLTFSIIIVSVSLVSMFAVGSLVDLAGTQHIQNNDRGTQAVASTLDEIHRSGDAYRQFDISPGDGHLFFNRTNITIESSQVDLRAISGTANTAEVSIGALETRFERSDRTVQIAYEGGGVFRTDYATPRYSPSITCSPDETTIVSLVNLTTDESIYETGVFSNEYAIQPSNVPDSVPFAPNNEYATFEAELVDQDRIHRRDPSVDLDIELDVSKTAHPEQWKQFFENADGWSWNTGDTKGVCENNDDVLIRVVTIELSYPME</sequence>
<name>S6D475_9EURY</name>
<dbReference type="EMBL" id="HF571520">
    <property type="protein sequence ID" value="CCQ34870.1"/>
    <property type="molecule type" value="Genomic_DNA"/>
</dbReference>
<gene>
    <name evidence="2" type="ORF">HTIA_2768</name>
</gene>